<sequence length="167" mass="19422">MQLLEIQRQRNMHGIITYQIEMVAKSGQSKFRSLSLWAPAFADLIWDCNTERFSHVGESYWSAAGNSDLDRIERWIEDVFDDFPETEVVHPNAMIEHVFAGVTAKENQFRARFTGEFRRWRRLTHIKGVSIGGPWYDGQPASEYFSEFQPIPGYPEQDCRGVDDLPF</sequence>
<accession>A0ABP8HB91</accession>
<dbReference type="EMBL" id="BAABGY010000009">
    <property type="protein sequence ID" value="GAA4336723.1"/>
    <property type="molecule type" value="Genomic_DNA"/>
</dbReference>
<organism evidence="1 2">
    <name type="scientific">Flaviaesturariibacter amylovorans</name>
    <dbReference type="NCBI Taxonomy" id="1084520"/>
    <lineage>
        <taxon>Bacteria</taxon>
        <taxon>Pseudomonadati</taxon>
        <taxon>Bacteroidota</taxon>
        <taxon>Chitinophagia</taxon>
        <taxon>Chitinophagales</taxon>
        <taxon>Chitinophagaceae</taxon>
        <taxon>Flaviaestuariibacter</taxon>
    </lineage>
</organism>
<gene>
    <name evidence="1" type="ORF">GCM10023184_32140</name>
</gene>
<reference evidence="2" key="1">
    <citation type="journal article" date="2019" name="Int. J. Syst. Evol. Microbiol.">
        <title>The Global Catalogue of Microorganisms (GCM) 10K type strain sequencing project: providing services to taxonomists for standard genome sequencing and annotation.</title>
        <authorList>
            <consortium name="The Broad Institute Genomics Platform"/>
            <consortium name="The Broad Institute Genome Sequencing Center for Infectious Disease"/>
            <person name="Wu L."/>
            <person name="Ma J."/>
        </authorList>
    </citation>
    <scope>NUCLEOTIDE SEQUENCE [LARGE SCALE GENOMIC DNA]</scope>
    <source>
        <strain evidence="2">JCM 17919</strain>
    </source>
</reference>
<evidence type="ECO:0000313" key="2">
    <source>
        <dbReference type="Proteomes" id="UP001501725"/>
    </source>
</evidence>
<protein>
    <submittedName>
        <fullName evidence="1">Uncharacterized protein</fullName>
    </submittedName>
</protein>
<dbReference type="RefSeq" id="WP_345256780.1">
    <property type="nucleotide sequence ID" value="NZ_BAABGY010000009.1"/>
</dbReference>
<comment type="caution">
    <text evidence="1">The sequence shown here is derived from an EMBL/GenBank/DDBJ whole genome shotgun (WGS) entry which is preliminary data.</text>
</comment>
<name>A0ABP8HB91_9BACT</name>
<keyword evidence="2" id="KW-1185">Reference proteome</keyword>
<proteinExistence type="predicted"/>
<evidence type="ECO:0000313" key="1">
    <source>
        <dbReference type="EMBL" id="GAA4336723.1"/>
    </source>
</evidence>
<dbReference type="Proteomes" id="UP001501725">
    <property type="component" value="Unassembled WGS sequence"/>
</dbReference>